<gene>
    <name evidence="2" type="ORF">DFH07DRAFT_780316</name>
</gene>
<accession>A0AAD7I5B7</accession>
<evidence type="ECO:0000313" key="2">
    <source>
        <dbReference type="EMBL" id="KAJ7734320.1"/>
    </source>
</evidence>
<keyword evidence="3" id="KW-1185">Reference proteome</keyword>
<protein>
    <submittedName>
        <fullName evidence="2">Uncharacterized protein</fullName>
    </submittedName>
</protein>
<feature type="compositionally biased region" description="Gly residues" evidence="1">
    <location>
        <begin position="512"/>
        <end position="521"/>
    </location>
</feature>
<dbReference type="EMBL" id="JARJLG010000162">
    <property type="protein sequence ID" value="KAJ7734320.1"/>
    <property type="molecule type" value="Genomic_DNA"/>
</dbReference>
<comment type="caution">
    <text evidence="2">The sequence shown here is derived from an EMBL/GenBank/DDBJ whole genome shotgun (WGS) entry which is preliminary data.</text>
</comment>
<proteinExistence type="predicted"/>
<evidence type="ECO:0000313" key="3">
    <source>
        <dbReference type="Proteomes" id="UP001215280"/>
    </source>
</evidence>
<feature type="compositionally biased region" description="Low complexity" evidence="1">
    <location>
        <begin position="539"/>
        <end position="568"/>
    </location>
</feature>
<feature type="compositionally biased region" description="Basic and acidic residues" evidence="1">
    <location>
        <begin position="639"/>
        <end position="663"/>
    </location>
</feature>
<feature type="compositionally biased region" description="Basic and acidic residues" evidence="1">
    <location>
        <begin position="485"/>
        <end position="501"/>
    </location>
</feature>
<feature type="region of interest" description="Disordered" evidence="1">
    <location>
        <begin position="234"/>
        <end position="262"/>
    </location>
</feature>
<feature type="compositionally biased region" description="Basic and acidic residues" evidence="1">
    <location>
        <begin position="430"/>
        <end position="446"/>
    </location>
</feature>
<reference evidence="2" key="1">
    <citation type="submission" date="2023-03" db="EMBL/GenBank/DDBJ databases">
        <title>Massive genome expansion in bonnet fungi (Mycena s.s.) driven by repeated elements and novel gene families across ecological guilds.</title>
        <authorList>
            <consortium name="Lawrence Berkeley National Laboratory"/>
            <person name="Harder C.B."/>
            <person name="Miyauchi S."/>
            <person name="Viragh M."/>
            <person name="Kuo A."/>
            <person name="Thoen E."/>
            <person name="Andreopoulos B."/>
            <person name="Lu D."/>
            <person name="Skrede I."/>
            <person name="Drula E."/>
            <person name="Henrissat B."/>
            <person name="Morin E."/>
            <person name="Kohler A."/>
            <person name="Barry K."/>
            <person name="LaButti K."/>
            <person name="Morin E."/>
            <person name="Salamov A."/>
            <person name="Lipzen A."/>
            <person name="Mereny Z."/>
            <person name="Hegedus B."/>
            <person name="Baldrian P."/>
            <person name="Stursova M."/>
            <person name="Weitz H."/>
            <person name="Taylor A."/>
            <person name="Grigoriev I.V."/>
            <person name="Nagy L.G."/>
            <person name="Martin F."/>
            <person name="Kauserud H."/>
        </authorList>
    </citation>
    <scope>NUCLEOTIDE SEQUENCE</scope>
    <source>
        <strain evidence="2">CBHHK188m</strain>
    </source>
</reference>
<feature type="compositionally biased region" description="Gly residues" evidence="1">
    <location>
        <begin position="457"/>
        <end position="474"/>
    </location>
</feature>
<feature type="region of interest" description="Disordered" evidence="1">
    <location>
        <begin position="397"/>
        <end position="670"/>
    </location>
</feature>
<sequence length="670" mass="72056">MNHLTIPQIVQVQARSLDLMIYSIVLGRPILIPWYEVVLRPMDQGGDKLAPEEIGKFLDEYSLSWPCFCSIAGAEVACVVRQLSKRCMAVCANEKGKGGCGFRIELNDVYQTTRFAEEYWPFEEDFDVQAHVEEVSGGMAKKKKESVQSKGCAHPPILMGSYAEWLAKPLDDTHSIRIDFPNTTGKEFVFCEVEVASPILASTTCPSASISTAMPFGNNPVTREVIFCTEEGLRRQTQASAGPPPSQSSFTSMPTLSPADAADSAASAAPNLRSWQFWVFSAILVIATQALNYIVSKWKRVPVEFPDVLPKYQEMEKLLKMEMPDRDRKFLEENEVVKNARRVNKGNIVSKGLNEDSGWKDTLAELTTAVLRANLYKFIQMECLERGIELPDTQRQRVEAVEKSNSLATTRNPSKQDAQRAKGEGAGAAGRREVRAREGAGGRREGAGGSCATQRAGGCGRRAGLGRGREGAGGSRATQRAGRCGRREVRAREGAGGRREGAGGSRATQRAGGCGRRAGLGRGREARGRRRGREGAGGSRATQRAGGCGAAGRARGAAGGARAQARARGCGREPRHSASRRVPAAGRARVRAGGAGARGRRREARGRGQEPRHSASRRVPAAGRALLAAFATAGHRRGARCERAADGGGRNERGAGKSERRAAVGEGEGE</sequence>
<evidence type="ECO:0000256" key="1">
    <source>
        <dbReference type="SAM" id="MobiDB-lite"/>
    </source>
</evidence>
<feature type="compositionally biased region" description="Low complexity" evidence="1">
    <location>
        <begin position="621"/>
        <end position="633"/>
    </location>
</feature>
<dbReference type="Proteomes" id="UP001215280">
    <property type="component" value="Unassembled WGS sequence"/>
</dbReference>
<name>A0AAD7I5B7_9AGAR</name>
<feature type="compositionally biased region" description="Polar residues" evidence="1">
    <location>
        <begin position="403"/>
        <end position="416"/>
    </location>
</feature>
<organism evidence="2 3">
    <name type="scientific">Mycena maculata</name>
    <dbReference type="NCBI Taxonomy" id="230809"/>
    <lineage>
        <taxon>Eukaryota</taxon>
        <taxon>Fungi</taxon>
        <taxon>Dikarya</taxon>
        <taxon>Basidiomycota</taxon>
        <taxon>Agaricomycotina</taxon>
        <taxon>Agaricomycetes</taxon>
        <taxon>Agaricomycetidae</taxon>
        <taxon>Agaricales</taxon>
        <taxon>Marasmiineae</taxon>
        <taxon>Mycenaceae</taxon>
        <taxon>Mycena</taxon>
    </lineage>
</organism>
<dbReference type="AlphaFoldDB" id="A0AAD7I5B7"/>